<dbReference type="InterPro" id="IPR036950">
    <property type="entry name" value="PBP_transglycosylase"/>
</dbReference>
<keyword evidence="10" id="KW-0328">Glycosyltransferase</keyword>
<feature type="compositionally biased region" description="Polar residues" evidence="26">
    <location>
        <begin position="844"/>
        <end position="859"/>
    </location>
</feature>
<dbReference type="SUPFAM" id="SSF56601">
    <property type="entry name" value="beta-lactamase/transpeptidase-like"/>
    <property type="match status" value="1"/>
</dbReference>
<dbReference type="NCBIfam" id="TIGR02074">
    <property type="entry name" value="PBP_1a_fam"/>
    <property type="match status" value="1"/>
</dbReference>
<evidence type="ECO:0000313" key="30">
    <source>
        <dbReference type="EMBL" id="CUO99907.1"/>
    </source>
</evidence>
<keyword evidence="8" id="KW-0121">Carboxypeptidase</keyword>
<organism evidence="30 31">
    <name type="scientific">Fusicatenibacter saccharivorans</name>
    <dbReference type="NCBI Taxonomy" id="1150298"/>
    <lineage>
        <taxon>Bacteria</taxon>
        <taxon>Bacillati</taxon>
        <taxon>Bacillota</taxon>
        <taxon>Clostridia</taxon>
        <taxon>Lachnospirales</taxon>
        <taxon>Lachnospiraceae</taxon>
        <taxon>Fusicatenibacter</taxon>
    </lineage>
</organism>
<comment type="catalytic activity">
    <reaction evidence="24">
        <text>[GlcNAc-(1-&gt;4)-Mur2Ac(oyl-L-Ala-gamma-D-Glu-L-Lys-D-Ala-D-Ala)](n)-di-trans,octa-cis-undecaprenyl diphosphate + beta-D-GlcNAc-(1-&gt;4)-Mur2Ac(oyl-L-Ala-gamma-D-Glu-L-Lys-D-Ala-D-Ala)-di-trans,octa-cis-undecaprenyl diphosphate = [GlcNAc-(1-&gt;4)-Mur2Ac(oyl-L-Ala-gamma-D-Glu-L-Lys-D-Ala-D-Ala)](n+1)-di-trans,octa-cis-undecaprenyl diphosphate + di-trans,octa-cis-undecaprenyl diphosphate + H(+)</text>
        <dbReference type="Rhea" id="RHEA:23708"/>
        <dbReference type="Rhea" id="RHEA-COMP:9602"/>
        <dbReference type="Rhea" id="RHEA-COMP:9603"/>
        <dbReference type="ChEBI" id="CHEBI:15378"/>
        <dbReference type="ChEBI" id="CHEBI:58405"/>
        <dbReference type="ChEBI" id="CHEBI:60033"/>
        <dbReference type="ChEBI" id="CHEBI:78435"/>
        <dbReference type="EC" id="2.4.99.28"/>
    </reaction>
</comment>
<keyword evidence="9" id="KW-0645">Protease</keyword>
<feature type="domain" description="Penicillin-binding protein transpeptidase" evidence="28">
    <location>
        <begin position="448"/>
        <end position="702"/>
    </location>
</feature>
<dbReference type="Pfam" id="PF00912">
    <property type="entry name" value="Transgly"/>
    <property type="match status" value="1"/>
</dbReference>
<dbReference type="PANTHER" id="PTHR32282">
    <property type="entry name" value="BINDING PROTEIN TRANSPEPTIDASE, PUTATIVE-RELATED"/>
    <property type="match status" value="1"/>
</dbReference>
<evidence type="ECO:0000256" key="22">
    <source>
        <dbReference type="ARBA" id="ARBA00034000"/>
    </source>
</evidence>
<dbReference type="InterPro" id="IPR012338">
    <property type="entry name" value="Beta-lactam/transpept-like"/>
</dbReference>
<dbReference type="FunFam" id="1.10.3810.10:FF:000001">
    <property type="entry name" value="Penicillin-binding protein 1A"/>
    <property type="match status" value="1"/>
</dbReference>
<keyword evidence="14" id="KW-0133">Cell shape</keyword>
<evidence type="ECO:0000256" key="13">
    <source>
        <dbReference type="ARBA" id="ARBA00022801"/>
    </source>
</evidence>
<dbReference type="Gene3D" id="3.40.710.10">
    <property type="entry name" value="DD-peptidase/beta-lactamase superfamily"/>
    <property type="match status" value="2"/>
</dbReference>
<comment type="similarity">
    <text evidence="5">In the N-terminal section; belongs to the glycosyltransferase 51 family.</text>
</comment>
<name>A0A174JQ23_9FIRM</name>
<keyword evidence="21" id="KW-0961">Cell wall biogenesis/degradation</keyword>
<evidence type="ECO:0000256" key="6">
    <source>
        <dbReference type="ARBA" id="ARBA00012448"/>
    </source>
</evidence>
<feature type="region of interest" description="Disordered" evidence="26">
    <location>
        <begin position="775"/>
        <end position="859"/>
    </location>
</feature>
<dbReference type="EMBL" id="CZAL01000004">
    <property type="protein sequence ID" value="CUO99907.1"/>
    <property type="molecule type" value="Genomic_DNA"/>
</dbReference>
<evidence type="ECO:0000256" key="18">
    <source>
        <dbReference type="ARBA" id="ARBA00023136"/>
    </source>
</evidence>
<dbReference type="EC" id="3.4.16.4" evidence="6"/>
<dbReference type="GO" id="GO:0005886">
    <property type="term" value="C:plasma membrane"/>
    <property type="evidence" value="ECO:0007669"/>
    <property type="project" value="UniProtKB-SubCell"/>
</dbReference>
<evidence type="ECO:0000256" key="2">
    <source>
        <dbReference type="ARBA" id="ARBA00004401"/>
    </source>
</evidence>
<evidence type="ECO:0000256" key="20">
    <source>
        <dbReference type="ARBA" id="ARBA00023268"/>
    </source>
</evidence>
<evidence type="ECO:0000256" key="24">
    <source>
        <dbReference type="ARBA" id="ARBA00049902"/>
    </source>
</evidence>
<evidence type="ECO:0000256" key="3">
    <source>
        <dbReference type="ARBA" id="ARBA00004752"/>
    </source>
</evidence>
<evidence type="ECO:0000259" key="28">
    <source>
        <dbReference type="Pfam" id="PF00905"/>
    </source>
</evidence>
<dbReference type="GO" id="GO:0008955">
    <property type="term" value="F:peptidoglycan glycosyltransferase activity"/>
    <property type="evidence" value="ECO:0007669"/>
    <property type="project" value="UniProtKB-EC"/>
</dbReference>
<evidence type="ECO:0000256" key="21">
    <source>
        <dbReference type="ARBA" id="ARBA00023316"/>
    </source>
</evidence>
<dbReference type="Proteomes" id="UP000095709">
    <property type="component" value="Unassembled WGS sequence"/>
</dbReference>
<evidence type="ECO:0000256" key="25">
    <source>
        <dbReference type="ARBA" id="ARBA00060592"/>
    </source>
</evidence>
<evidence type="ECO:0000256" key="15">
    <source>
        <dbReference type="ARBA" id="ARBA00022968"/>
    </source>
</evidence>
<dbReference type="GO" id="GO:0008360">
    <property type="term" value="P:regulation of cell shape"/>
    <property type="evidence" value="ECO:0007669"/>
    <property type="project" value="UniProtKB-KW"/>
</dbReference>
<keyword evidence="16" id="KW-0573">Peptidoglycan synthesis</keyword>
<dbReference type="GO" id="GO:0009252">
    <property type="term" value="P:peptidoglycan biosynthetic process"/>
    <property type="evidence" value="ECO:0007669"/>
    <property type="project" value="UniProtKB-UniPathway"/>
</dbReference>
<protein>
    <recommendedName>
        <fullName evidence="7">Penicillin-binding protein 1A</fullName>
        <ecNumber evidence="23">2.4.99.28</ecNumber>
        <ecNumber evidence="6">3.4.16.4</ecNumber>
    </recommendedName>
</protein>
<evidence type="ECO:0000256" key="23">
    <source>
        <dbReference type="ARBA" id="ARBA00044770"/>
    </source>
</evidence>
<evidence type="ECO:0000256" key="12">
    <source>
        <dbReference type="ARBA" id="ARBA00022692"/>
    </source>
</evidence>
<dbReference type="SUPFAM" id="SSF53955">
    <property type="entry name" value="Lysozyme-like"/>
    <property type="match status" value="1"/>
</dbReference>
<comment type="pathway">
    <text evidence="25">Glycan biosynthesis.</text>
</comment>
<evidence type="ECO:0000256" key="8">
    <source>
        <dbReference type="ARBA" id="ARBA00022645"/>
    </source>
</evidence>
<feature type="transmembrane region" description="Helical" evidence="27">
    <location>
        <begin position="30"/>
        <end position="53"/>
    </location>
</feature>
<evidence type="ECO:0000256" key="19">
    <source>
        <dbReference type="ARBA" id="ARBA00023251"/>
    </source>
</evidence>
<dbReference type="GO" id="GO:0046677">
    <property type="term" value="P:response to antibiotic"/>
    <property type="evidence" value="ECO:0007669"/>
    <property type="project" value="UniProtKB-KW"/>
</dbReference>
<accession>A0A174JQ23</accession>
<evidence type="ECO:0000256" key="9">
    <source>
        <dbReference type="ARBA" id="ARBA00022670"/>
    </source>
</evidence>
<evidence type="ECO:0000256" key="26">
    <source>
        <dbReference type="SAM" id="MobiDB-lite"/>
    </source>
</evidence>
<evidence type="ECO:0000256" key="16">
    <source>
        <dbReference type="ARBA" id="ARBA00022984"/>
    </source>
</evidence>
<feature type="compositionally biased region" description="Low complexity" evidence="26">
    <location>
        <begin position="832"/>
        <end position="843"/>
    </location>
</feature>
<dbReference type="GO" id="GO:0006508">
    <property type="term" value="P:proteolysis"/>
    <property type="evidence" value="ECO:0007669"/>
    <property type="project" value="UniProtKB-KW"/>
</dbReference>
<comment type="pathway">
    <text evidence="3">Cell wall biogenesis; peptidoglycan biosynthesis.</text>
</comment>
<comment type="catalytic activity">
    <reaction evidence="22">
        <text>Preferential cleavage: (Ac)2-L-Lys-D-Ala-|-D-Ala. Also transpeptidation of peptidyl-alanyl moieties that are N-acyl substituents of D-alanine.</text>
        <dbReference type="EC" id="3.4.16.4"/>
    </reaction>
</comment>
<comment type="similarity">
    <text evidence="4">In the C-terminal section; belongs to the transpeptidase family.</text>
</comment>
<sequence length="859" mass="94179">MHFGKSHLEDKREDLQSHYGKIEKTAGVTALRIAFCLLLVVLVCGAGLVIGAVRGVIDSAPDISEANIMPLGNASFIYDADGNQVQKLTGAQGNRVSISIEEIPLDMQHAIVAVEDARFYEHNGIDPSGIIRAFVVGVSHGFHFTEGASTITQQLLKNNVFTDWMEETRMQSFKRKIQEQYLALKLEKTLTAEGENAKDVILENYLNTINLGSGCYGVQTAAQTYFGKDAKDLTLSECAVLAAIPKAPTAYNPKNHPEKNQQRRDKILNNMKKQGYITEEEYTIAMNDNVYDRIAMHTQSQAESAPYSYFIDEVITNLINDLMVQKGYTEVQAKNVVYSGGLKIYTTQDSYMQSILDTEFQNPENFPANTQIGLDWALTVEQADGEVQNYSKEMLQLYFRNSDPNFDLLFDSQEEAQSYIDQYKAAIMQEGDTIVAERSSFTPQPQACMTVMDQRTGYVKAIVGGRGEKTASLTFNRATDNYSQPGSTFKILSAYGPALDLGKITLATVIKDEPFNYSDGTPLQNSDLTYHGDVTVRQAIINSINIPAVKVLTELTPKVGFDYLKKLGFSKLSEEYDVIQPLALGGITYGVSDLELTAAYAAIADGGQYRKPVFYTKVTDSKGNVLIDNTENKATQVFKASTASLLTNAMEDVLEKGTGVAARLDNMHAAGKTGTTNEAKDLVFAGFTPYYTAAIWATYDTHAEFPESDREFHKRLWAKVMNEIHEGLADMDFETSATVQEATICTKTGLLARSSCPSITEYFAVSDLPTERCKGHYTAPTSTPTPTRTPSAASTPQATPTPTEAPQETPAPPETPADPPSNTPETPDTPDTPDAPSEPDTPAETSEVQPQSEESGSSE</sequence>
<dbReference type="Pfam" id="PF00905">
    <property type="entry name" value="Transpeptidase"/>
    <property type="match status" value="1"/>
</dbReference>
<dbReference type="PANTHER" id="PTHR32282:SF33">
    <property type="entry name" value="PEPTIDOGLYCAN GLYCOSYLTRANSFERASE"/>
    <property type="match status" value="1"/>
</dbReference>
<feature type="compositionally biased region" description="Pro residues" evidence="26">
    <location>
        <begin position="809"/>
        <end position="822"/>
    </location>
</feature>
<keyword evidence="20" id="KW-0511">Multifunctional enzyme</keyword>
<dbReference type="Gene3D" id="1.10.3810.10">
    <property type="entry name" value="Biosynthetic peptidoglycan transglycosylase-like"/>
    <property type="match status" value="1"/>
</dbReference>
<evidence type="ECO:0000256" key="5">
    <source>
        <dbReference type="ARBA" id="ARBA00007739"/>
    </source>
</evidence>
<dbReference type="InterPro" id="IPR001264">
    <property type="entry name" value="Glyco_trans_51"/>
</dbReference>
<gene>
    <name evidence="30" type="primary">mrcA</name>
    <name evidence="30" type="ORF">ERS852498_01003</name>
</gene>
<evidence type="ECO:0000256" key="10">
    <source>
        <dbReference type="ARBA" id="ARBA00022676"/>
    </source>
</evidence>
<keyword evidence="12 27" id="KW-0812">Transmembrane</keyword>
<evidence type="ECO:0000256" key="11">
    <source>
        <dbReference type="ARBA" id="ARBA00022679"/>
    </source>
</evidence>
<evidence type="ECO:0000256" key="17">
    <source>
        <dbReference type="ARBA" id="ARBA00022989"/>
    </source>
</evidence>
<dbReference type="RefSeq" id="WP_055265803.1">
    <property type="nucleotide sequence ID" value="NZ_CZAL01000004.1"/>
</dbReference>
<dbReference type="InterPro" id="IPR050396">
    <property type="entry name" value="Glycosyltr_51/Transpeptidase"/>
</dbReference>
<dbReference type="AlphaFoldDB" id="A0A174JQ23"/>
<dbReference type="GO" id="GO:0009002">
    <property type="term" value="F:serine-type D-Ala-D-Ala carboxypeptidase activity"/>
    <property type="evidence" value="ECO:0007669"/>
    <property type="project" value="UniProtKB-EC"/>
</dbReference>
<keyword evidence="17 27" id="KW-1133">Transmembrane helix</keyword>
<feature type="compositionally biased region" description="Low complexity" evidence="26">
    <location>
        <begin position="778"/>
        <end position="808"/>
    </location>
</feature>
<evidence type="ECO:0000256" key="4">
    <source>
        <dbReference type="ARBA" id="ARBA00007090"/>
    </source>
</evidence>
<comment type="subcellular location">
    <subcellularLocation>
        <location evidence="2">Cell membrane</location>
        <topology evidence="2">Single-pass type II membrane protein</topology>
    </subcellularLocation>
</comment>
<dbReference type="InterPro" id="IPR023346">
    <property type="entry name" value="Lysozyme-like_dom_sf"/>
</dbReference>
<dbReference type="EC" id="2.4.99.28" evidence="23"/>
<dbReference type="GO" id="GO:0008658">
    <property type="term" value="F:penicillin binding"/>
    <property type="evidence" value="ECO:0007669"/>
    <property type="project" value="InterPro"/>
</dbReference>
<dbReference type="UniPathway" id="UPA00219"/>
<keyword evidence="13" id="KW-0378">Hydrolase</keyword>
<keyword evidence="18 27" id="KW-0472">Membrane</keyword>
<dbReference type="GO" id="GO:0071555">
    <property type="term" value="P:cell wall organization"/>
    <property type="evidence" value="ECO:0007669"/>
    <property type="project" value="UniProtKB-KW"/>
</dbReference>
<keyword evidence="19" id="KW-0046">Antibiotic resistance</keyword>
<evidence type="ECO:0000256" key="7">
    <source>
        <dbReference type="ARBA" id="ARBA00018638"/>
    </source>
</evidence>
<dbReference type="InterPro" id="IPR001460">
    <property type="entry name" value="PCN-bd_Tpept"/>
</dbReference>
<evidence type="ECO:0000256" key="27">
    <source>
        <dbReference type="SAM" id="Phobius"/>
    </source>
</evidence>
<keyword evidence="15" id="KW-0735">Signal-anchor</keyword>
<feature type="domain" description="Glycosyl transferase family 51" evidence="29">
    <location>
        <begin position="82"/>
        <end position="272"/>
    </location>
</feature>
<keyword evidence="11" id="KW-0808">Transferase</keyword>
<reference evidence="30 31" key="1">
    <citation type="submission" date="2015-09" db="EMBL/GenBank/DDBJ databases">
        <authorList>
            <consortium name="Pathogen Informatics"/>
        </authorList>
    </citation>
    <scope>NUCLEOTIDE SEQUENCE [LARGE SCALE GENOMIC DNA]</scope>
    <source>
        <strain evidence="30 31">2789STDY5834885</strain>
    </source>
</reference>
<comment type="function">
    <text evidence="1">Cell wall formation. Synthesis of cross-linked peptidoglycan from the lipid intermediates. The enzyme has a penicillin-insensitive transglycosylase N-terminal domain (formation of linear glycan strands) and a penicillin-sensitive transpeptidase C-terminal domain (cross-linking of the peptide subunits).</text>
</comment>
<evidence type="ECO:0000259" key="29">
    <source>
        <dbReference type="Pfam" id="PF00912"/>
    </source>
</evidence>
<evidence type="ECO:0000313" key="31">
    <source>
        <dbReference type="Proteomes" id="UP000095709"/>
    </source>
</evidence>
<proteinExistence type="inferred from homology"/>
<evidence type="ECO:0000256" key="14">
    <source>
        <dbReference type="ARBA" id="ARBA00022960"/>
    </source>
</evidence>
<evidence type="ECO:0000256" key="1">
    <source>
        <dbReference type="ARBA" id="ARBA00002624"/>
    </source>
</evidence>